<name>A0A514CF21_9BACT</name>
<dbReference type="SUPFAM" id="SSF53271">
    <property type="entry name" value="PRTase-like"/>
    <property type="match status" value="1"/>
</dbReference>
<evidence type="ECO:0000256" key="1">
    <source>
        <dbReference type="ARBA" id="ARBA00008007"/>
    </source>
</evidence>
<keyword evidence="4" id="KW-1185">Reference proteome</keyword>
<dbReference type="RefSeq" id="WP_141613691.1">
    <property type="nucleotide sequence ID" value="NZ_CP041253.1"/>
</dbReference>
<evidence type="ECO:0000313" key="4">
    <source>
        <dbReference type="Proteomes" id="UP000316614"/>
    </source>
</evidence>
<dbReference type="InterPro" id="IPR051910">
    <property type="entry name" value="ComF/GntX_DNA_util-trans"/>
</dbReference>
<dbReference type="Pfam" id="PF00156">
    <property type="entry name" value="Pribosyltran"/>
    <property type="match status" value="1"/>
</dbReference>
<dbReference type="KEGG" id="echi:FKX85_05065"/>
<comment type="similarity">
    <text evidence="1">Belongs to the ComF/GntX family.</text>
</comment>
<accession>A0A514CF21</accession>
<dbReference type="OrthoDB" id="9779910at2"/>
<dbReference type="EMBL" id="CP041253">
    <property type="protein sequence ID" value="QDH78435.1"/>
    <property type="molecule type" value="Genomic_DNA"/>
</dbReference>
<gene>
    <name evidence="3" type="ORF">FKX85_05065</name>
</gene>
<evidence type="ECO:0000259" key="2">
    <source>
        <dbReference type="Pfam" id="PF00156"/>
    </source>
</evidence>
<proteinExistence type="inferred from homology"/>
<feature type="domain" description="Phosphoribosyltransferase" evidence="2">
    <location>
        <begin position="135"/>
        <end position="228"/>
    </location>
</feature>
<dbReference type="InterPro" id="IPR000836">
    <property type="entry name" value="PRTase_dom"/>
</dbReference>
<dbReference type="Proteomes" id="UP000316614">
    <property type="component" value="Chromosome"/>
</dbReference>
<dbReference type="AlphaFoldDB" id="A0A514CF21"/>
<dbReference type="CDD" id="cd06223">
    <property type="entry name" value="PRTases_typeI"/>
    <property type="match status" value="1"/>
</dbReference>
<sequence length="230" mass="25827">MRFTFFNDFLALVFPQTCAICRCSLFDFEELICRPCLVQLPMTSHHKRAEDNDLAKKVMGLSQVTRVMAFLRFAKKGVSQKLLHQLKYRNRPEMGRFLGKLYGQELVRNGYKGTWDSVLAIPLHPAKEKRRGYNQSLMFAEGLSDALGLPVQDQLVRTKFTTTQTNKSRWERIANVENVFSLVSDVDVRNKKLLLVDDVMTTGATLAAAANVLLATGATQVDLAVIAAGK</sequence>
<dbReference type="Gene3D" id="3.40.50.2020">
    <property type="match status" value="1"/>
</dbReference>
<evidence type="ECO:0000313" key="3">
    <source>
        <dbReference type="EMBL" id="QDH78435.1"/>
    </source>
</evidence>
<dbReference type="PANTHER" id="PTHR47505">
    <property type="entry name" value="DNA UTILIZATION PROTEIN YHGH"/>
    <property type="match status" value="1"/>
</dbReference>
<reference evidence="3 4" key="1">
    <citation type="submission" date="2019-06" db="EMBL/GenBank/DDBJ databases">
        <title>Echinicola alkalisoli sp. nov. isolated from saline soil.</title>
        <authorList>
            <person name="Sun J.-Q."/>
            <person name="Xu L."/>
        </authorList>
    </citation>
    <scope>NUCLEOTIDE SEQUENCE [LARGE SCALE GENOMIC DNA]</scope>
    <source>
        <strain evidence="3 4">LN3S3</strain>
    </source>
</reference>
<dbReference type="InterPro" id="IPR029057">
    <property type="entry name" value="PRTase-like"/>
</dbReference>
<organism evidence="3 4">
    <name type="scientific">Echinicola soli</name>
    <dbReference type="NCBI Taxonomy" id="2591634"/>
    <lineage>
        <taxon>Bacteria</taxon>
        <taxon>Pseudomonadati</taxon>
        <taxon>Bacteroidota</taxon>
        <taxon>Cytophagia</taxon>
        <taxon>Cytophagales</taxon>
        <taxon>Cyclobacteriaceae</taxon>
        <taxon>Echinicola</taxon>
    </lineage>
</organism>
<protein>
    <submittedName>
        <fullName evidence="3">ComF family protein</fullName>
    </submittedName>
</protein>
<dbReference type="PANTHER" id="PTHR47505:SF1">
    <property type="entry name" value="DNA UTILIZATION PROTEIN YHGH"/>
    <property type="match status" value="1"/>
</dbReference>